<feature type="chain" id="PRO_5032952667" evidence="4">
    <location>
        <begin position="16"/>
        <end position="244"/>
    </location>
</feature>
<accession>A0A821TMR8</accession>
<dbReference type="GO" id="GO:0062129">
    <property type="term" value="C:chitin-based extracellular matrix"/>
    <property type="evidence" value="ECO:0007669"/>
    <property type="project" value="TreeGrafter"/>
</dbReference>
<evidence type="ECO:0000256" key="2">
    <source>
        <dbReference type="ARBA" id="ARBA00022729"/>
    </source>
</evidence>
<protein>
    <submittedName>
        <fullName evidence="5">Uncharacterized protein</fullName>
    </submittedName>
</protein>
<dbReference type="PROSITE" id="PS51155">
    <property type="entry name" value="CHIT_BIND_RR_2"/>
    <property type="match status" value="1"/>
</dbReference>
<dbReference type="Proteomes" id="UP000663880">
    <property type="component" value="Unassembled WGS sequence"/>
</dbReference>
<dbReference type="Pfam" id="PF00379">
    <property type="entry name" value="Chitin_bind_4"/>
    <property type="match status" value="1"/>
</dbReference>
<dbReference type="InterPro" id="IPR000618">
    <property type="entry name" value="Insect_cuticle"/>
</dbReference>
<dbReference type="GO" id="GO:0008010">
    <property type="term" value="F:structural constituent of chitin-based larval cuticle"/>
    <property type="evidence" value="ECO:0007669"/>
    <property type="project" value="TreeGrafter"/>
</dbReference>
<sequence length="244" mass="26936">MKLFIILTVAALSSGAKLDKTYLPPSSAQAAGGDFLDTPNFGSGDTFIPNGQDVNRYNYEGNFEYRPERTQAAFERNAAILRQDNVNNGDSYSFAFETENGIAAEESGVATNGVEAQGGFSYIGDDGKQYSIRYTADQNGFQPQGDHLPTPPPIPEEILKALEQNARDEAAGIFDDGSYNEAKYESNNYKENYGNYENRYTVDPSNAQTDDDSIITDSAAFRNPNYYQPSRIPSVTKAYLPPRY</sequence>
<dbReference type="InterPro" id="IPR050468">
    <property type="entry name" value="Cuticle_Struct_Prot"/>
</dbReference>
<dbReference type="AlphaFoldDB" id="A0A821TMR8"/>
<organism evidence="5 6">
    <name type="scientific">Pieris macdunnoughi</name>
    <dbReference type="NCBI Taxonomy" id="345717"/>
    <lineage>
        <taxon>Eukaryota</taxon>
        <taxon>Metazoa</taxon>
        <taxon>Ecdysozoa</taxon>
        <taxon>Arthropoda</taxon>
        <taxon>Hexapoda</taxon>
        <taxon>Insecta</taxon>
        <taxon>Pterygota</taxon>
        <taxon>Neoptera</taxon>
        <taxon>Endopterygota</taxon>
        <taxon>Lepidoptera</taxon>
        <taxon>Glossata</taxon>
        <taxon>Ditrysia</taxon>
        <taxon>Papilionoidea</taxon>
        <taxon>Pieridae</taxon>
        <taxon>Pierinae</taxon>
        <taxon>Pieris</taxon>
    </lineage>
</organism>
<dbReference type="OrthoDB" id="6923072at2759"/>
<keyword evidence="1 3" id="KW-0193">Cuticle</keyword>
<dbReference type="PROSITE" id="PS00233">
    <property type="entry name" value="CHIT_BIND_RR_1"/>
    <property type="match status" value="1"/>
</dbReference>
<dbReference type="InterPro" id="IPR031311">
    <property type="entry name" value="CHIT_BIND_RR_consensus"/>
</dbReference>
<dbReference type="PANTHER" id="PTHR10380">
    <property type="entry name" value="CUTICLE PROTEIN"/>
    <property type="match status" value="1"/>
</dbReference>
<evidence type="ECO:0000256" key="1">
    <source>
        <dbReference type="ARBA" id="ARBA00022460"/>
    </source>
</evidence>
<reference evidence="5" key="1">
    <citation type="submission" date="2021-02" db="EMBL/GenBank/DDBJ databases">
        <authorList>
            <person name="Steward A R."/>
        </authorList>
    </citation>
    <scope>NUCLEOTIDE SEQUENCE</scope>
</reference>
<evidence type="ECO:0000256" key="3">
    <source>
        <dbReference type="PROSITE-ProRule" id="PRU00497"/>
    </source>
</evidence>
<name>A0A821TMR8_9NEOP</name>
<evidence type="ECO:0000313" key="6">
    <source>
        <dbReference type="Proteomes" id="UP000663880"/>
    </source>
</evidence>
<dbReference type="PRINTS" id="PR00947">
    <property type="entry name" value="CUTICLE"/>
</dbReference>
<proteinExistence type="predicted"/>
<dbReference type="EMBL" id="CAJOBZ010000025">
    <property type="protein sequence ID" value="CAF4877245.1"/>
    <property type="molecule type" value="Genomic_DNA"/>
</dbReference>
<comment type="caution">
    <text evidence="5">The sequence shown here is derived from an EMBL/GenBank/DDBJ whole genome shotgun (WGS) entry which is preliminary data.</text>
</comment>
<dbReference type="PANTHER" id="PTHR10380:SF173">
    <property type="entry name" value="CUTICULAR PROTEIN 47EF, ISOFORM C-RELATED"/>
    <property type="match status" value="1"/>
</dbReference>
<gene>
    <name evidence="5" type="ORF">PMACD_LOCUS9275</name>
</gene>
<keyword evidence="2 4" id="KW-0732">Signal</keyword>
<keyword evidence="6" id="KW-1185">Reference proteome</keyword>
<evidence type="ECO:0000313" key="5">
    <source>
        <dbReference type="EMBL" id="CAF4877245.1"/>
    </source>
</evidence>
<evidence type="ECO:0000256" key="4">
    <source>
        <dbReference type="SAM" id="SignalP"/>
    </source>
</evidence>
<feature type="signal peptide" evidence="4">
    <location>
        <begin position="1"/>
        <end position="15"/>
    </location>
</feature>